<feature type="region of interest" description="Disordered" evidence="1">
    <location>
        <begin position="1"/>
        <end position="31"/>
    </location>
</feature>
<proteinExistence type="predicted"/>
<dbReference type="Proteomes" id="UP001629113">
    <property type="component" value="Unassembled WGS sequence"/>
</dbReference>
<feature type="region of interest" description="Disordered" evidence="1">
    <location>
        <begin position="62"/>
        <end position="135"/>
    </location>
</feature>
<feature type="compositionally biased region" description="Basic and acidic residues" evidence="1">
    <location>
        <begin position="274"/>
        <end position="298"/>
    </location>
</feature>
<dbReference type="EMBL" id="JBFCZG010000009">
    <property type="protein sequence ID" value="KAL3418070.1"/>
    <property type="molecule type" value="Genomic_DNA"/>
</dbReference>
<organism evidence="3 4">
    <name type="scientific">Phlyctema vagabunda</name>
    <dbReference type="NCBI Taxonomy" id="108571"/>
    <lineage>
        <taxon>Eukaryota</taxon>
        <taxon>Fungi</taxon>
        <taxon>Dikarya</taxon>
        <taxon>Ascomycota</taxon>
        <taxon>Pezizomycotina</taxon>
        <taxon>Leotiomycetes</taxon>
        <taxon>Helotiales</taxon>
        <taxon>Dermateaceae</taxon>
        <taxon>Phlyctema</taxon>
    </lineage>
</organism>
<keyword evidence="3" id="KW-0648">Protein biosynthesis</keyword>
<dbReference type="InterPro" id="IPR019622">
    <property type="entry name" value="Rrn9_dom"/>
</dbReference>
<feature type="region of interest" description="Disordered" evidence="1">
    <location>
        <begin position="263"/>
        <end position="395"/>
    </location>
</feature>
<accession>A0ABR4P433</accession>
<feature type="region of interest" description="Disordered" evidence="1">
    <location>
        <begin position="479"/>
        <end position="505"/>
    </location>
</feature>
<feature type="compositionally biased region" description="Low complexity" evidence="1">
    <location>
        <begin position="481"/>
        <end position="490"/>
    </location>
</feature>
<feature type="compositionally biased region" description="Basic residues" evidence="1">
    <location>
        <begin position="330"/>
        <end position="341"/>
    </location>
</feature>
<evidence type="ECO:0000256" key="1">
    <source>
        <dbReference type="SAM" id="MobiDB-lite"/>
    </source>
</evidence>
<comment type="caution">
    <text evidence="3">The sequence shown here is derived from an EMBL/GenBank/DDBJ whole genome shotgun (WGS) entry which is preliminary data.</text>
</comment>
<protein>
    <submittedName>
        <fullName evidence="3">RNA polymerase I specific transcription initiation factor</fullName>
    </submittedName>
</protein>
<keyword evidence="3" id="KW-0396">Initiation factor</keyword>
<dbReference type="GO" id="GO:0003743">
    <property type="term" value="F:translation initiation factor activity"/>
    <property type="evidence" value="ECO:0007669"/>
    <property type="project" value="UniProtKB-KW"/>
</dbReference>
<feature type="compositionally biased region" description="Basic and acidic residues" evidence="1">
    <location>
        <begin position="62"/>
        <end position="72"/>
    </location>
</feature>
<dbReference type="Pfam" id="PF10680">
    <property type="entry name" value="RRN9"/>
    <property type="match status" value="1"/>
</dbReference>
<feature type="compositionally biased region" description="Basic and acidic residues" evidence="1">
    <location>
        <begin position="342"/>
        <end position="354"/>
    </location>
</feature>
<name>A0ABR4P433_9HELO</name>
<reference evidence="3 4" key="1">
    <citation type="submission" date="2024-06" db="EMBL/GenBank/DDBJ databases">
        <title>Complete genome of Phlyctema vagabunda strain 19-DSS-EL-015.</title>
        <authorList>
            <person name="Fiorenzani C."/>
        </authorList>
    </citation>
    <scope>NUCLEOTIDE SEQUENCE [LARGE SCALE GENOMIC DNA]</scope>
    <source>
        <strain evidence="3 4">19-DSS-EL-015</strain>
    </source>
</reference>
<feature type="compositionally biased region" description="Basic and acidic residues" evidence="1">
    <location>
        <begin position="111"/>
        <end position="122"/>
    </location>
</feature>
<evidence type="ECO:0000313" key="4">
    <source>
        <dbReference type="Proteomes" id="UP001629113"/>
    </source>
</evidence>
<gene>
    <name evidence="3" type="ORF">PVAG01_09785</name>
</gene>
<feature type="region of interest" description="Disordered" evidence="1">
    <location>
        <begin position="593"/>
        <end position="617"/>
    </location>
</feature>
<sequence>MFEHDSYDEPYGSENSDQTRRNQYDGPRQTWQYLARPERDLKAFLEQIHTGNLSLHLYDAHASKRRAREHEKSRKRKQTHEPGTPADDDGNTQESFVPRKAWTAWPLPPDRVPREDEQHQDPEYALPSDQRPSGGLEEELVAVSLRFARNNFEARKWKEADDESEDEETNKKELDARALDDITANPVQIQEQPMAQMLLKQSSEAPAQNVLMRPVISADDEISRELLQPSVRHTLMKLDQVLMALHHARESCYKIYETKLNSRFDQTGGNLDPESFKGERSELQASDHEETVKLEKPKPVGRSPLYEGLPTHSQSAAQPDQESSIVLRPKLGRMGRPRKQYKRFDGETEEEHLIRVARMQKKPIPSFNPPKARKATKKDQSPRKANGRKHPASEKAMLRWEKHLHPRDWSDVVGSAALVGFAPEVIARATQRCANLFGEDMKIRHMAEVPVMVTNEETLKNYVPRVSLEDQVEDRTTIDLSSASDSASDSAFEDEGSDTNAKGSKATFLSRRGRKAKVEIYFCPVAECYGSIHGFATPSGVQKHVRRVHGPRADEIENSLYGGHREMDGAVHVDGFMKPILFREVGRGKDVGERKKGRWLEPDAGAPESSSAPDLVDKFSSDSEHIVKSEPLDMDSELYLI</sequence>
<keyword evidence="4" id="KW-1185">Reference proteome</keyword>
<evidence type="ECO:0000313" key="3">
    <source>
        <dbReference type="EMBL" id="KAL3418070.1"/>
    </source>
</evidence>
<feature type="domain" description="Rrn9" evidence="2">
    <location>
        <begin position="45"/>
        <end position="118"/>
    </location>
</feature>
<feature type="compositionally biased region" description="Polar residues" evidence="1">
    <location>
        <begin position="311"/>
        <end position="324"/>
    </location>
</feature>
<evidence type="ECO:0000259" key="2">
    <source>
        <dbReference type="Pfam" id="PF10680"/>
    </source>
</evidence>